<evidence type="ECO:0000313" key="2">
    <source>
        <dbReference type="EMBL" id="KAF8448661.1"/>
    </source>
</evidence>
<evidence type="ECO:0000256" key="1">
    <source>
        <dbReference type="SAM" id="MobiDB-lite"/>
    </source>
</evidence>
<dbReference type="AlphaFoldDB" id="A0AAD4C443"/>
<feature type="compositionally biased region" description="Basic and acidic residues" evidence="1">
    <location>
        <begin position="142"/>
        <end position="153"/>
    </location>
</feature>
<dbReference type="Proteomes" id="UP001194468">
    <property type="component" value="Unassembled WGS sequence"/>
</dbReference>
<gene>
    <name evidence="2" type="ORF">L210DRAFT_3640327</name>
</gene>
<accession>A0AAD4C443</accession>
<comment type="caution">
    <text evidence="2">The sequence shown here is derived from an EMBL/GenBank/DDBJ whole genome shotgun (WGS) entry which is preliminary data.</text>
</comment>
<evidence type="ECO:0000313" key="3">
    <source>
        <dbReference type="Proteomes" id="UP001194468"/>
    </source>
</evidence>
<organism evidence="2 3">
    <name type="scientific">Boletus edulis BED1</name>
    <dbReference type="NCBI Taxonomy" id="1328754"/>
    <lineage>
        <taxon>Eukaryota</taxon>
        <taxon>Fungi</taxon>
        <taxon>Dikarya</taxon>
        <taxon>Basidiomycota</taxon>
        <taxon>Agaricomycotina</taxon>
        <taxon>Agaricomycetes</taxon>
        <taxon>Agaricomycetidae</taxon>
        <taxon>Boletales</taxon>
        <taxon>Boletineae</taxon>
        <taxon>Boletaceae</taxon>
        <taxon>Boletoideae</taxon>
        <taxon>Boletus</taxon>
    </lineage>
</organism>
<proteinExistence type="predicted"/>
<reference evidence="2" key="2">
    <citation type="journal article" date="2020" name="Nat. Commun.">
        <title>Large-scale genome sequencing of mycorrhizal fungi provides insights into the early evolution of symbiotic traits.</title>
        <authorList>
            <person name="Miyauchi S."/>
            <person name="Kiss E."/>
            <person name="Kuo A."/>
            <person name="Drula E."/>
            <person name="Kohler A."/>
            <person name="Sanchez-Garcia M."/>
            <person name="Morin E."/>
            <person name="Andreopoulos B."/>
            <person name="Barry K.W."/>
            <person name="Bonito G."/>
            <person name="Buee M."/>
            <person name="Carver A."/>
            <person name="Chen C."/>
            <person name="Cichocki N."/>
            <person name="Clum A."/>
            <person name="Culley D."/>
            <person name="Crous P.W."/>
            <person name="Fauchery L."/>
            <person name="Girlanda M."/>
            <person name="Hayes R.D."/>
            <person name="Keri Z."/>
            <person name="LaButti K."/>
            <person name="Lipzen A."/>
            <person name="Lombard V."/>
            <person name="Magnuson J."/>
            <person name="Maillard F."/>
            <person name="Murat C."/>
            <person name="Nolan M."/>
            <person name="Ohm R.A."/>
            <person name="Pangilinan J."/>
            <person name="Pereira M.F."/>
            <person name="Perotto S."/>
            <person name="Peter M."/>
            <person name="Pfister S."/>
            <person name="Riley R."/>
            <person name="Sitrit Y."/>
            <person name="Stielow J.B."/>
            <person name="Szollosi G."/>
            <person name="Zifcakova L."/>
            <person name="Stursova M."/>
            <person name="Spatafora J.W."/>
            <person name="Tedersoo L."/>
            <person name="Vaario L.M."/>
            <person name="Yamada A."/>
            <person name="Yan M."/>
            <person name="Wang P."/>
            <person name="Xu J."/>
            <person name="Bruns T."/>
            <person name="Baldrian P."/>
            <person name="Vilgalys R."/>
            <person name="Dunand C."/>
            <person name="Henrissat B."/>
            <person name="Grigoriev I.V."/>
            <person name="Hibbett D."/>
            <person name="Nagy L.G."/>
            <person name="Martin F.M."/>
        </authorList>
    </citation>
    <scope>NUCLEOTIDE SEQUENCE</scope>
    <source>
        <strain evidence="2">BED1</strain>
    </source>
</reference>
<protein>
    <submittedName>
        <fullName evidence="2">Uncharacterized protein</fullName>
    </submittedName>
</protein>
<keyword evidence="3" id="KW-1185">Reference proteome</keyword>
<sequence length="181" mass="19849">MARCQHTAKPHSSGTNLTDILTYRYDRQLVYVPVAPSYNEALSHARDAFPQLKDLHDASLSLSLLAPTSGHAPNCIGISAPAWPKLVAHMSRYQIVDVHVSAQQSQACAAAQPIPDITITYADAEDAHAHAIDSDPAPPYQRSDDHDVEDEKAACGARPRSPSTSTLHRKRSWFFQRLTGQ</sequence>
<feature type="region of interest" description="Disordered" evidence="1">
    <location>
        <begin position="131"/>
        <end position="169"/>
    </location>
</feature>
<dbReference type="EMBL" id="WHUW01000003">
    <property type="protein sequence ID" value="KAF8448661.1"/>
    <property type="molecule type" value="Genomic_DNA"/>
</dbReference>
<reference evidence="2" key="1">
    <citation type="submission" date="2019-10" db="EMBL/GenBank/DDBJ databases">
        <authorList>
            <consortium name="DOE Joint Genome Institute"/>
            <person name="Kuo A."/>
            <person name="Miyauchi S."/>
            <person name="Kiss E."/>
            <person name="Drula E."/>
            <person name="Kohler A."/>
            <person name="Sanchez-Garcia M."/>
            <person name="Andreopoulos B."/>
            <person name="Barry K.W."/>
            <person name="Bonito G."/>
            <person name="Buee M."/>
            <person name="Carver A."/>
            <person name="Chen C."/>
            <person name="Cichocki N."/>
            <person name="Clum A."/>
            <person name="Culley D."/>
            <person name="Crous P.W."/>
            <person name="Fauchery L."/>
            <person name="Girlanda M."/>
            <person name="Hayes R."/>
            <person name="Keri Z."/>
            <person name="LaButti K."/>
            <person name="Lipzen A."/>
            <person name="Lombard V."/>
            <person name="Magnuson J."/>
            <person name="Maillard F."/>
            <person name="Morin E."/>
            <person name="Murat C."/>
            <person name="Nolan M."/>
            <person name="Ohm R."/>
            <person name="Pangilinan J."/>
            <person name="Pereira M."/>
            <person name="Perotto S."/>
            <person name="Peter M."/>
            <person name="Riley R."/>
            <person name="Sitrit Y."/>
            <person name="Stielow B."/>
            <person name="Szollosi G."/>
            <person name="Zifcakova L."/>
            <person name="Stursova M."/>
            <person name="Spatafora J.W."/>
            <person name="Tedersoo L."/>
            <person name="Vaario L.-M."/>
            <person name="Yamada A."/>
            <person name="Yan M."/>
            <person name="Wang P."/>
            <person name="Xu J."/>
            <person name="Bruns T."/>
            <person name="Baldrian P."/>
            <person name="Vilgalys R."/>
            <person name="Henrissat B."/>
            <person name="Grigoriev I.V."/>
            <person name="Hibbett D."/>
            <person name="Nagy L.G."/>
            <person name="Martin F.M."/>
        </authorList>
    </citation>
    <scope>NUCLEOTIDE SEQUENCE</scope>
    <source>
        <strain evidence="2">BED1</strain>
    </source>
</reference>
<name>A0AAD4C443_BOLED</name>